<dbReference type="EMBL" id="JAWQEG010000040">
    <property type="protein sequence ID" value="KAK3895485.1"/>
    <property type="molecule type" value="Genomic_DNA"/>
</dbReference>
<name>A0AAE1GML3_PETCI</name>
<gene>
    <name evidence="2" type="ORF">Pcinc_000827</name>
</gene>
<comment type="caution">
    <text evidence="2">The sequence shown here is derived from an EMBL/GenBank/DDBJ whole genome shotgun (WGS) entry which is preliminary data.</text>
</comment>
<accession>A0AAE1GML3</accession>
<keyword evidence="3" id="KW-1185">Reference proteome</keyword>
<organism evidence="2 3">
    <name type="scientific">Petrolisthes cinctipes</name>
    <name type="common">Flat porcelain crab</name>
    <dbReference type="NCBI Taxonomy" id="88211"/>
    <lineage>
        <taxon>Eukaryota</taxon>
        <taxon>Metazoa</taxon>
        <taxon>Ecdysozoa</taxon>
        <taxon>Arthropoda</taxon>
        <taxon>Crustacea</taxon>
        <taxon>Multicrustacea</taxon>
        <taxon>Malacostraca</taxon>
        <taxon>Eumalacostraca</taxon>
        <taxon>Eucarida</taxon>
        <taxon>Decapoda</taxon>
        <taxon>Pleocyemata</taxon>
        <taxon>Anomura</taxon>
        <taxon>Galatheoidea</taxon>
        <taxon>Porcellanidae</taxon>
        <taxon>Petrolisthes</taxon>
    </lineage>
</organism>
<sequence length="120" mass="13787">MDRQTLITPRPQLKGDVTGLIKPFTLQVWMMVLISAVSIMVIMVVLVKGEGYIIGYNPKMVVGQAAVWTLQTMTQETCPPYHNAQAYIRPHHHLHTHTYNQERTLQLRHCIRACVHVRDT</sequence>
<evidence type="ECO:0000313" key="3">
    <source>
        <dbReference type="Proteomes" id="UP001286313"/>
    </source>
</evidence>
<dbReference type="AlphaFoldDB" id="A0AAE1GML3"/>
<proteinExistence type="predicted"/>
<reference evidence="2" key="1">
    <citation type="submission" date="2023-10" db="EMBL/GenBank/DDBJ databases">
        <title>Genome assemblies of two species of porcelain crab, Petrolisthes cinctipes and Petrolisthes manimaculis (Anomura: Porcellanidae).</title>
        <authorList>
            <person name="Angst P."/>
        </authorList>
    </citation>
    <scope>NUCLEOTIDE SEQUENCE</scope>
    <source>
        <strain evidence="2">PB745_01</strain>
        <tissue evidence="2">Gill</tissue>
    </source>
</reference>
<keyword evidence="1" id="KW-0472">Membrane</keyword>
<keyword evidence="1" id="KW-0812">Transmembrane</keyword>
<evidence type="ECO:0000256" key="1">
    <source>
        <dbReference type="SAM" id="Phobius"/>
    </source>
</evidence>
<keyword evidence="1" id="KW-1133">Transmembrane helix</keyword>
<evidence type="ECO:0000313" key="2">
    <source>
        <dbReference type="EMBL" id="KAK3895485.1"/>
    </source>
</evidence>
<protein>
    <submittedName>
        <fullName evidence="2">Uncharacterized protein</fullName>
    </submittedName>
</protein>
<dbReference type="Proteomes" id="UP001286313">
    <property type="component" value="Unassembled WGS sequence"/>
</dbReference>
<feature type="transmembrane region" description="Helical" evidence="1">
    <location>
        <begin position="28"/>
        <end position="47"/>
    </location>
</feature>